<reference evidence="1 2" key="1">
    <citation type="submission" date="2018-02" db="EMBL/GenBank/DDBJ databases">
        <title>The genomes of Aspergillus section Nigri reveals drivers in fungal speciation.</title>
        <authorList>
            <consortium name="DOE Joint Genome Institute"/>
            <person name="Vesth T.C."/>
            <person name="Nybo J."/>
            <person name="Theobald S."/>
            <person name="Brandl J."/>
            <person name="Frisvad J.C."/>
            <person name="Nielsen K.F."/>
            <person name="Lyhne E.K."/>
            <person name="Kogle M.E."/>
            <person name="Kuo A."/>
            <person name="Riley R."/>
            <person name="Clum A."/>
            <person name="Nolan M."/>
            <person name="Lipzen A."/>
            <person name="Salamov A."/>
            <person name="Henrissat B."/>
            <person name="Wiebenga A."/>
            <person name="De vries R.P."/>
            <person name="Grigoriev I.V."/>
            <person name="Mortensen U.H."/>
            <person name="Andersen M.R."/>
            <person name="Baker S.E."/>
        </authorList>
    </citation>
    <scope>NUCLEOTIDE SEQUENCE [LARGE SCALE GENOMIC DNA]</scope>
    <source>
        <strain evidence="1 2">CBS 114.80</strain>
    </source>
</reference>
<sequence>MDVAWFGHWFLVFDGGGGGGGSCGGCCSVVSAKEQSMYSRAVQYNKSGQGGKSGQTMTVTMTVRLPSVPDAGRQALMTGHLVTDIEAISSHHATSLAPPMSLADQ</sequence>
<accession>A0A2V5J284</accession>
<keyword evidence="2" id="KW-1185">Reference proteome</keyword>
<gene>
    <name evidence="1" type="ORF">BP00DRAFT_491942</name>
</gene>
<organism evidence="1 2">
    <name type="scientific">Aspergillus indologenus CBS 114.80</name>
    <dbReference type="NCBI Taxonomy" id="1450541"/>
    <lineage>
        <taxon>Eukaryota</taxon>
        <taxon>Fungi</taxon>
        <taxon>Dikarya</taxon>
        <taxon>Ascomycota</taxon>
        <taxon>Pezizomycotina</taxon>
        <taxon>Eurotiomycetes</taxon>
        <taxon>Eurotiomycetidae</taxon>
        <taxon>Eurotiales</taxon>
        <taxon>Aspergillaceae</taxon>
        <taxon>Aspergillus</taxon>
        <taxon>Aspergillus subgen. Circumdati</taxon>
    </lineage>
</organism>
<name>A0A2V5J284_9EURO</name>
<dbReference type="EMBL" id="KZ825466">
    <property type="protein sequence ID" value="PYI36000.1"/>
    <property type="molecule type" value="Genomic_DNA"/>
</dbReference>
<dbReference type="Proteomes" id="UP000248817">
    <property type="component" value="Unassembled WGS sequence"/>
</dbReference>
<evidence type="ECO:0000313" key="2">
    <source>
        <dbReference type="Proteomes" id="UP000248817"/>
    </source>
</evidence>
<dbReference type="AlphaFoldDB" id="A0A2V5J284"/>
<evidence type="ECO:0000313" key="1">
    <source>
        <dbReference type="EMBL" id="PYI36000.1"/>
    </source>
</evidence>
<protein>
    <submittedName>
        <fullName evidence="1">Uncharacterized protein</fullName>
    </submittedName>
</protein>
<proteinExistence type="predicted"/>